<dbReference type="Proteomes" id="UP000317550">
    <property type="component" value="Chromosome"/>
</dbReference>
<reference evidence="2" key="1">
    <citation type="submission" date="2019-07" db="EMBL/GenBank/DDBJ databases">
        <title>Chitinimonas sp. nov., isolated from Ny-Alesund, arctica soil.</title>
        <authorList>
            <person name="Xu Q."/>
            <person name="Peng F."/>
        </authorList>
    </citation>
    <scope>NUCLEOTIDE SEQUENCE [LARGE SCALE GENOMIC DNA]</scope>
    <source>
        <strain evidence="2">R3-44</strain>
    </source>
</reference>
<gene>
    <name evidence="1" type="ORF">FNU76_01770</name>
</gene>
<sequence length="117" mass="13527">MRAKYGDQQLEHIIDQAMIYQCACPAQVARLMLALREVNAYEQMCLSRDDAPLRETHHLIANATEEAHARLQECLDCVMDLEGWDKSLMTMPEALRKLQGQELRRWLDGRRSGNEGR</sequence>
<proteinExistence type="predicted"/>
<dbReference type="AlphaFoldDB" id="A0A516SLY3"/>
<dbReference type="OrthoDB" id="5573654at2"/>
<accession>A0A516SLY3</accession>
<protein>
    <submittedName>
        <fullName evidence="1">Uncharacterized protein</fullName>
    </submittedName>
</protein>
<evidence type="ECO:0000313" key="1">
    <source>
        <dbReference type="EMBL" id="QDQ29177.1"/>
    </source>
</evidence>
<evidence type="ECO:0000313" key="2">
    <source>
        <dbReference type="Proteomes" id="UP000317550"/>
    </source>
</evidence>
<keyword evidence="2" id="KW-1185">Reference proteome</keyword>
<organism evidence="1 2">
    <name type="scientific">Chitinimonas arctica</name>
    <dbReference type="NCBI Taxonomy" id="2594795"/>
    <lineage>
        <taxon>Bacteria</taxon>
        <taxon>Pseudomonadati</taxon>
        <taxon>Pseudomonadota</taxon>
        <taxon>Betaproteobacteria</taxon>
        <taxon>Neisseriales</taxon>
        <taxon>Chitinibacteraceae</taxon>
        <taxon>Chitinimonas</taxon>
    </lineage>
</organism>
<dbReference type="EMBL" id="CP041730">
    <property type="protein sequence ID" value="QDQ29177.1"/>
    <property type="molecule type" value="Genomic_DNA"/>
</dbReference>
<dbReference type="KEGG" id="cari:FNU76_01770"/>
<name>A0A516SLY3_9NEIS</name>